<evidence type="ECO:0000313" key="2">
    <source>
        <dbReference type="EMBL" id="KAJ4968215.1"/>
    </source>
</evidence>
<sequence length="143" mass="16094">MGSVSDCKSSIENTEQRCAWVGCWELDHLTEHDESEFGRGRLLHEPRHSGPKFVAQWWSPLSMAYLESGRGANQSTLWVPTSLKRAEAKFPETQREGMPRIPRKYSDENQNQLYVGEGGPVGGLGAGAARRTCRRGKYPETDR</sequence>
<feature type="compositionally biased region" description="Gly residues" evidence="1">
    <location>
        <begin position="116"/>
        <end position="126"/>
    </location>
</feature>
<keyword evidence="3" id="KW-1185">Reference proteome</keyword>
<dbReference type="EMBL" id="JAMYWD010000006">
    <property type="protein sequence ID" value="KAJ4968215.1"/>
    <property type="molecule type" value="Genomic_DNA"/>
</dbReference>
<feature type="region of interest" description="Disordered" evidence="1">
    <location>
        <begin position="112"/>
        <end position="143"/>
    </location>
</feature>
<comment type="caution">
    <text evidence="2">The sequence shown here is derived from an EMBL/GenBank/DDBJ whole genome shotgun (WGS) entry which is preliminary data.</text>
</comment>
<protein>
    <submittedName>
        <fullName evidence="2">Uncharacterized protein</fullName>
    </submittedName>
</protein>
<evidence type="ECO:0000256" key="1">
    <source>
        <dbReference type="SAM" id="MobiDB-lite"/>
    </source>
</evidence>
<proteinExistence type="predicted"/>
<reference evidence="2" key="1">
    <citation type="journal article" date="2023" name="Plant J.">
        <title>The genome of the king protea, Protea cynaroides.</title>
        <authorList>
            <person name="Chang J."/>
            <person name="Duong T.A."/>
            <person name="Schoeman C."/>
            <person name="Ma X."/>
            <person name="Roodt D."/>
            <person name="Barker N."/>
            <person name="Li Z."/>
            <person name="Van de Peer Y."/>
            <person name="Mizrachi E."/>
        </authorList>
    </citation>
    <scope>NUCLEOTIDE SEQUENCE</scope>
    <source>
        <tissue evidence="2">Young leaves</tissue>
    </source>
</reference>
<evidence type="ECO:0000313" key="3">
    <source>
        <dbReference type="Proteomes" id="UP001141806"/>
    </source>
</evidence>
<accession>A0A9Q0QQF4</accession>
<name>A0A9Q0QQF4_9MAGN</name>
<gene>
    <name evidence="2" type="ORF">NE237_014916</name>
</gene>
<dbReference type="AlphaFoldDB" id="A0A9Q0QQF4"/>
<organism evidence="2 3">
    <name type="scientific">Protea cynaroides</name>
    <dbReference type="NCBI Taxonomy" id="273540"/>
    <lineage>
        <taxon>Eukaryota</taxon>
        <taxon>Viridiplantae</taxon>
        <taxon>Streptophyta</taxon>
        <taxon>Embryophyta</taxon>
        <taxon>Tracheophyta</taxon>
        <taxon>Spermatophyta</taxon>
        <taxon>Magnoliopsida</taxon>
        <taxon>Proteales</taxon>
        <taxon>Proteaceae</taxon>
        <taxon>Protea</taxon>
    </lineage>
</organism>
<dbReference type="Proteomes" id="UP001141806">
    <property type="component" value="Unassembled WGS sequence"/>
</dbReference>